<keyword evidence="3" id="KW-0808">Transferase</keyword>
<feature type="domain" description="Aminoglycoside phosphotransferase" evidence="2">
    <location>
        <begin position="26"/>
        <end position="269"/>
    </location>
</feature>
<evidence type="ECO:0000259" key="2">
    <source>
        <dbReference type="Pfam" id="PF01636"/>
    </source>
</evidence>
<evidence type="ECO:0000313" key="3">
    <source>
        <dbReference type="EMBL" id="OMD19775.1"/>
    </source>
</evidence>
<protein>
    <submittedName>
        <fullName evidence="3">Aminoglycoside phosphotransferase</fullName>
    </submittedName>
</protein>
<dbReference type="AlphaFoldDB" id="A0A1R0WRD5"/>
<name>A0A1R0WRD5_9BACL</name>
<proteinExistence type="inferred from homology"/>
<comment type="caution">
    <text evidence="3">The sequence shown here is derived from an EMBL/GenBank/DDBJ whole genome shotgun (WGS) entry which is preliminary data.</text>
</comment>
<dbReference type="GO" id="GO:0019202">
    <property type="term" value="F:amino acid kinase activity"/>
    <property type="evidence" value="ECO:0007669"/>
    <property type="project" value="TreeGrafter"/>
</dbReference>
<dbReference type="InterPro" id="IPR002575">
    <property type="entry name" value="Aminoglycoside_PTrfase"/>
</dbReference>
<reference evidence="3 4" key="1">
    <citation type="submission" date="2016-10" db="EMBL/GenBank/DDBJ databases">
        <title>Paenibacillus species isolates.</title>
        <authorList>
            <person name="Beno S.M."/>
        </authorList>
    </citation>
    <scope>NUCLEOTIDE SEQUENCE [LARGE SCALE GENOMIC DNA]</scope>
    <source>
        <strain evidence="3 4">FSL H7-0604</strain>
    </source>
</reference>
<dbReference type="InterPro" id="IPR011009">
    <property type="entry name" value="Kinase-like_dom_sf"/>
</dbReference>
<dbReference type="Proteomes" id="UP000187465">
    <property type="component" value="Unassembled WGS sequence"/>
</dbReference>
<gene>
    <name evidence="3" type="ORF">BJP51_10585</name>
</gene>
<dbReference type="SUPFAM" id="SSF56112">
    <property type="entry name" value="Protein kinase-like (PK-like)"/>
    <property type="match status" value="1"/>
</dbReference>
<organism evidence="3 4">
    <name type="scientific">Paenibacillus odorifer</name>
    <dbReference type="NCBI Taxonomy" id="189426"/>
    <lineage>
        <taxon>Bacteria</taxon>
        <taxon>Bacillati</taxon>
        <taxon>Bacillota</taxon>
        <taxon>Bacilli</taxon>
        <taxon>Bacillales</taxon>
        <taxon>Paenibacillaceae</taxon>
        <taxon>Paenibacillus</taxon>
    </lineage>
</organism>
<evidence type="ECO:0000256" key="1">
    <source>
        <dbReference type="ARBA" id="ARBA00038240"/>
    </source>
</evidence>
<dbReference type="EMBL" id="MKQP01000111">
    <property type="protein sequence ID" value="OMD19775.1"/>
    <property type="molecule type" value="Genomic_DNA"/>
</dbReference>
<evidence type="ECO:0000313" key="4">
    <source>
        <dbReference type="Proteomes" id="UP000187465"/>
    </source>
</evidence>
<comment type="similarity">
    <text evidence="1">Belongs to the pseudomonas-type ThrB family.</text>
</comment>
<dbReference type="Gene3D" id="1.20.1270.170">
    <property type="match status" value="1"/>
</dbReference>
<dbReference type="RefSeq" id="WP_076099066.1">
    <property type="nucleotide sequence ID" value="NZ_MKQM01000078.1"/>
</dbReference>
<dbReference type="Gene3D" id="1.10.510.10">
    <property type="entry name" value="Transferase(Phosphotransferase) domain 1"/>
    <property type="match status" value="1"/>
</dbReference>
<dbReference type="PANTHER" id="PTHR21064">
    <property type="entry name" value="AMINOGLYCOSIDE PHOSPHOTRANSFERASE DOMAIN-CONTAINING PROTEIN-RELATED"/>
    <property type="match status" value="1"/>
</dbReference>
<sequence length="324" mass="37355">MTNEKLLDLLGSYDIQQPEIIFLRHNENRTYRVNDRTGKSYLLRIHDPFIDDMKGLQHTYGGILGELQMLEKLGSWSSNEIQTPVRNNEGELITIIEYEGELLNCSVLTWLDGRDMNMNDVNNLELVKELGSQIAELHTFFRQYEHTGMEIRPSQGKAYNERMIRVIHSGVKKNLFTPSDANVIEQTLQLINSRLDDRGGEAGPDLIHGDLCMGNIIITTEGEVRFIDFGFFGNGYALLDVAMGAMMLPSDRRDTFLKGYYREYENTANDLLQLEGLMLVAIIGYYVFQMENVHVHAWMRERMPKLCAEYCRPFLNGESIFYKI</sequence>
<dbReference type="Pfam" id="PF01636">
    <property type="entry name" value="APH"/>
    <property type="match status" value="1"/>
</dbReference>
<accession>A0A1R0WRD5</accession>
<dbReference type="InterPro" id="IPR050249">
    <property type="entry name" value="Pseudomonas-type_ThrB"/>
</dbReference>
<dbReference type="PANTHER" id="PTHR21064:SF6">
    <property type="entry name" value="AMINOGLYCOSIDE PHOSPHOTRANSFERASE DOMAIN-CONTAINING PROTEIN"/>
    <property type="match status" value="1"/>
</dbReference>
<dbReference type="Gene3D" id="3.30.200.70">
    <property type="match status" value="1"/>
</dbReference>